<dbReference type="EMBL" id="QGKX02002183">
    <property type="protein sequence ID" value="KAF3489360.1"/>
    <property type="molecule type" value="Genomic_DNA"/>
</dbReference>
<feature type="region of interest" description="Disordered" evidence="1">
    <location>
        <begin position="1"/>
        <end position="27"/>
    </location>
</feature>
<evidence type="ECO:0000313" key="3">
    <source>
        <dbReference type="Proteomes" id="UP000712600"/>
    </source>
</evidence>
<dbReference type="AlphaFoldDB" id="A0A8S9N9I4"/>
<evidence type="ECO:0000256" key="1">
    <source>
        <dbReference type="SAM" id="MobiDB-lite"/>
    </source>
</evidence>
<sequence length="230" mass="25767">MKRKQGFPPIQRADSTQQAERITRRKHNSGNLVQVKRCVNRKSIQTLDVPVSTVYKRLFHDIGYIHTDGISPNVHQPKQLTPCTPQNIIKCATSMDCGTGQASYGTLQRSCLTSVAYEDLHSDAFQEQISGDESEEDCNAVAYDSDFEDRFDEILQADHDCSSQENTDSESDPEIEVVYLTVTKESNSIPSKNRVKSLASLFEEAFRATEKSAKKTGPKEDGNIHPYTCI</sequence>
<dbReference type="Proteomes" id="UP000712600">
    <property type="component" value="Unassembled WGS sequence"/>
</dbReference>
<feature type="compositionally biased region" description="Basic and acidic residues" evidence="1">
    <location>
        <begin position="209"/>
        <end position="223"/>
    </location>
</feature>
<protein>
    <submittedName>
        <fullName evidence="2">Uncharacterized protein</fullName>
    </submittedName>
</protein>
<reference evidence="2" key="1">
    <citation type="submission" date="2019-12" db="EMBL/GenBank/DDBJ databases">
        <title>Genome sequencing and annotation of Brassica cretica.</title>
        <authorList>
            <person name="Studholme D.J."/>
            <person name="Sarris P."/>
        </authorList>
    </citation>
    <scope>NUCLEOTIDE SEQUENCE</scope>
    <source>
        <strain evidence="2">PFS-109/04</strain>
        <tissue evidence="2">Leaf</tissue>
    </source>
</reference>
<feature type="region of interest" description="Disordered" evidence="1">
    <location>
        <begin position="209"/>
        <end position="230"/>
    </location>
</feature>
<organism evidence="2 3">
    <name type="scientific">Brassica cretica</name>
    <name type="common">Mustard</name>
    <dbReference type="NCBI Taxonomy" id="69181"/>
    <lineage>
        <taxon>Eukaryota</taxon>
        <taxon>Viridiplantae</taxon>
        <taxon>Streptophyta</taxon>
        <taxon>Embryophyta</taxon>
        <taxon>Tracheophyta</taxon>
        <taxon>Spermatophyta</taxon>
        <taxon>Magnoliopsida</taxon>
        <taxon>eudicotyledons</taxon>
        <taxon>Gunneridae</taxon>
        <taxon>Pentapetalae</taxon>
        <taxon>rosids</taxon>
        <taxon>malvids</taxon>
        <taxon>Brassicales</taxon>
        <taxon>Brassicaceae</taxon>
        <taxon>Brassiceae</taxon>
        <taxon>Brassica</taxon>
    </lineage>
</organism>
<name>A0A8S9N9I4_BRACR</name>
<accession>A0A8S9N9I4</accession>
<proteinExistence type="predicted"/>
<evidence type="ECO:0000313" key="2">
    <source>
        <dbReference type="EMBL" id="KAF3489360.1"/>
    </source>
</evidence>
<gene>
    <name evidence="2" type="ORF">F2Q69_00054601</name>
</gene>
<comment type="caution">
    <text evidence="2">The sequence shown here is derived from an EMBL/GenBank/DDBJ whole genome shotgun (WGS) entry which is preliminary data.</text>
</comment>